<dbReference type="InterPro" id="IPR011890">
    <property type="entry name" value="SMC_prok"/>
</dbReference>
<dbReference type="AlphaFoldDB" id="A0AAU7JH98"/>
<feature type="coiled-coil region" evidence="7">
    <location>
        <begin position="170"/>
        <end position="211"/>
    </location>
</feature>
<dbReference type="InterPro" id="IPR024704">
    <property type="entry name" value="SMC"/>
</dbReference>
<protein>
    <recommendedName>
        <fullName evidence="7">Chromosome partition protein Smc</fullName>
    </recommendedName>
</protein>
<evidence type="ECO:0000313" key="10">
    <source>
        <dbReference type="EMBL" id="XBO39766.1"/>
    </source>
</evidence>
<keyword evidence="2 7" id="KW-0963">Cytoplasm</keyword>
<feature type="domain" description="RecF/RecN/SMC N-terminal" evidence="9">
    <location>
        <begin position="3"/>
        <end position="1135"/>
    </location>
</feature>
<dbReference type="GO" id="GO:0003677">
    <property type="term" value="F:DNA binding"/>
    <property type="evidence" value="ECO:0007669"/>
    <property type="project" value="UniProtKB-UniRule"/>
</dbReference>
<keyword evidence="6 7" id="KW-0238">DNA-binding</keyword>
<feature type="coiled-coil region" evidence="7">
    <location>
        <begin position="867"/>
        <end position="894"/>
    </location>
</feature>
<evidence type="ECO:0000259" key="9">
    <source>
        <dbReference type="Pfam" id="PF02463"/>
    </source>
</evidence>
<dbReference type="Gene3D" id="3.40.50.300">
    <property type="entry name" value="P-loop containing nucleotide triphosphate hydrolases"/>
    <property type="match status" value="2"/>
</dbReference>
<dbReference type="GO" id="GO:0007059">
    <property type="term" value="P:chromosome segregation"/>
    <property type="evidence" value="ECO:0007669"/>
    <property type="project" value="UniProtKB-UniRule"/>
</dbReference>
<evidence type="ECO:0000256" key="6">
    <source>
        <dbReference type="ARBA" id="ARBA00023125"/>
    </source>
</evidence>
<proteinExistence type="inferred from homology"/>
<feature type="coiled-coil region" evidence="7">
    <location>
        <begin position="630"/>
        <end position="657"/>
    </location>
</feature>
<dbReference type="GO" id="GO:0005524">
    <property type="term" value="F:ATP binding"/>
    <property type="evidence" value="ECO:0007669"/>
    <property type="project" value="UniProtKB-UniRule"/>
</dbReference>
<dbReference type="GO" id="GO:0016887">
    <property type="term" value="F:ATP hydrolysis activity"/>
    <property type="evidence" value="ECO:0007669"/>
    <property type="project" value="InterPro"/>
</dbReference>
<comment type="function">
    <text evidence="7">Required for chromosome condensation and partitioning.</text>
</comment>
<evidence type="ECO:0000256" key="7">
    <source>
        <dbReference type="HAMAP-Rule" id="MF_01894"/>
    </source>
</evidence>
<evidence type="ECO:0000256" key="4">
    <source>
        <dbReference type="ARBA" id="ARBA00022840"/>
    </source>
</evidence>
<feature type="coiled-coil region" evidence="7">
    <location>
        <begin position="790"/>
        <end position="824"/>
    </location>
</feature>
<feature type="coiled-coil region" evidence="7">
    <location>
        <begin position="949"/>
        <end position="990"/>
    </location>
</feature>
<dbReference type="GO" id="GO:0006260">
    <property type="term" value="P:DNA replication"/>
    <property type="evidence" value="ECO:0007669"/>
    <property type="project" value="UniProtKB-UniRule"/>
</dbReference>
<dbReference type="GO" id="GO:0005737">
    <property type="term" value="C:cytoplasm"/>
    <property type="evidence" value="ECO:0007669"/>
    <property type="project" value="UniProtKB-SubCell"/>
</dbReference>
<dbReference type="Pfam" id="PF02463">
    <property type="entry name" value="SMC_N"/>
    <property type="match status" value="1"/>
</dbReference>
<comment type="subunit">
    <text evidence="7">Homodimer.</text>
</comment>
<comment type="similarity">
    <text evidence="7">Belongs to the SMC family.</text>
</comment>
<name>A0AAU7JH98_9HYPH</name>
<dbReference type="PIRSF" id="PIRSF005719">
    <property type="entry name" value="SMC"/>
    <property type="match status" value="1"/>
</dbReference>
<dbReference type="HAMAP" id="MF_01894">
    <property type="entry name" value="Smc_prok"/>
    <property type="match status" value="1"/>
</dbReference>
<organism evidence="10">
    <name type="scientific">Alsobacter sp. KACC 23698</name>
    <dbReference type="NCBI Taxonomy" id="3149229"/>
    <lineage>
        <taxon>Bacteria</taxon>
        <taxon>Pseudomonadati</taxon>
        <taxon>Pseudomonadota</taxon>
        <taxon>Alphaproteobacteria</taxon>
        <taxon>Hyphomicrobiales</taxon>
        <taxon>Alsobacteraceae</taxon>
        <taxon>Alsobacter</taxon>
    </lineage>
</organism>
<dbReference type="FunFam" id="3.40.50.300:FF:000901">
    <property type="entry name" value="Chromosome partition protein Smc"/>
    <property type="match status" value="1"/>
</dbReference>
<comment type="subcellular location">
    <subcellularLocation>
        <location evidence="1 7">Cytoplasm</location>
    </subcellularLocation>
</comment>
<dbReference type="SUPFAM" id="SSF52540">
    <property type="entry name" value="P-loop containing nucleoside triphosphate hydrolases"/>
    <property type="match status" value="1"/>
</dbReference>
<keyword evidence="4 7" id="KW-0067">ATP-binding</keyword>
<sequence length="1152" mass="125275">MKLTRLRLVGFKTFVEPTDFLIEPGLTGVVGPNGCGKSNLVEALRWVMGESSFKSLRASGMDDVIFSGSGSRPSRNTAEVALLVDNSDRGAPAAFNDAESLDVSRRIERESGSTYRINGREVRARDVQLLFADAATGARSPAMVRQGQIGEIIAAKPQARRRILEDAAGIAGLHSRRHEAEMRLKAAEDNLLRVEDVLQQIDGQVESLKRQARQASRYRSLASDIRRAEALLLYIGWREARDGVAAAERKVEADLRLVAERTAEQGKAARDQAVAAHAIPGLRDAEIAAAAALQRLTLARDALDAEEKRAGERAGELERRAFELTRDAARERALVDDAASALERLAAEEEGLGDDAEGAAEAQAEARERLAELEDILFDSEAALGAAQSALADRNARRSAAERALREADERIARLTREAERVGRDLAALDASLGGDVDLAALEAEMEQVAESYAEAEDRAQAARAQHAAAREAADRLRGPAQEADRRAQRLETEARTLEKMLASGGGEKWPRAIDRLSAERGYEAALGAALGDDLDASIDPAAPAHWAETGAGEGDPALPAGSRPLSEVVAAPAALARRLRQVGVVDRAQGAVLRASLKPGQRLVSREGDLWRWDGLTSAAEAPTPAARRLAERNRLGELKGEAQEAREAAERLRHEGEIADAAVRAAARDETMGFETTQMMRRGLDAVRERLAAAQRRRGDAAAKRSAMAEAHSRLNAEAEDAQARREGLAAQLSDLPGAAELEAGLETARQRAAQDRQAANEARILVQSVQREVEMRARRRQAIAAERDAWTERRQRALGQIDEIERRQAEVGEERETLREAPEQFLEQRRLILTGISEAESARSLARDRLAEAAEIHTAADRLAQEALAALAAAREEKVRSEARLEAARDRFTEIVRAVAERLDALPDQLPDLSGVAPGADLPDAALVERRLETMRGDRERLGAVNLRAEEELTAVETQRDALTGERDDLTEAIKRLRTAIQSLNKEGRERLLAAFAVVQGHFERLFTSLFGGGTAQLELIESDDPLEAGLEIVARPPGKKPQTMTLLSGGEQALTAIALIFAVFLTNPSPICVLDEVDAPLDDSNVERYCDLLRDMARETETRFLVITHNPITMARMDRLFGVTMAERGVSQLVSVDLGLAEKLAEAV</sequence>
<dbReference type="PANTHER" id="PTHR43977">
    <property type="entry name" value="STRUCTURAL MAINTENANCE OF CHROMOSOMES PROTEIN 3"/>
    <property type="match status" value="1"/>
</dbReference>
<gene>
    <name evidence="7" type="primary">smc</name>
    <name evidence="10" type="ORF">ABEG18_02995</name>
</gene>
<dbReference type="EMBL" id="CP157484">
    <property type="protein sequence ID" value="XBO39766.1"/>
    <property type="molecule type" value="Genomic_DNA"/>
</dbReference>
<evidence type="ECO:0000256" key="5">
    <source>
        <dbReference type="ARBA" id="ARBA00023054"/>
    </source>
</evidence>
<feature type="coiled-coil region" evidence="7">
    <location>
        <begin position="686"/>
        <end position="761"/>
    </location>
</feature>
<reference evidence="10" key="1">
    <citation type="submission" date="2024-05" db="EMBL/GenBank/DDBJ databases">
        <authorList>
            <person name="Kim S."/>
            <person name="Heo J."/>
            <person name="Choi H."/>
            <person name="Choi Y."/>
            <person name="Kwon S.-W."/>
            <person name="Kim Y."/>
        </authorList>
    </citation>
    <scope>NUCLEOTIDE SEQUENCE</scope>
    <source>
        <strain evidence="10">KACC 23698</strain>
    </source>
</reference>
<evidence type="ECO:0000256" key="1">
    <source>
        <dbReference type="ARBA" id="ARBA00004496"/>
    </source>
</evidence>
<dbReference type="GO" id="GO:0007062">
    <property type="term" value="P:sister chromatid cohesion"/>
    <property type="evidence" value="ECO:0007669"/>
    <property type="project" value="InterPro"/>
</dbReference>
<dbReference type="InterPro" id="IPR027417">
    <property type="entry name" value="P-loop_NTPase"/>
</dbReference>
<keyword evidence="5 7" id="KW-0175">Coiled coil</keyword>
<feature type="compositionally biased region" description="Basic and acidic residues" evidence="8">
    <location>
        <begin position="469"/>
        <end position="486"/>
    </location>
</feature>
<feature type="region of interest" description="Disordered" evidence="8">
    <location>
        <begin position="453"/>
        <end position="486"/>
    </location>
</feature>
<evidence type="ECO:0000256" key="3">
    <source>
        <dbReference type="ARBA" id="ARBA00022741"/>
    </source>
</evidence>
<accession>A0AAU7JH98</accession>
<dbReference type="CDD" id="cd03278">
    <property type="entry name" value="ABC_SMC_barmotin"/>
    <property type="match status" value="1"/>
</dbReference>
<dbReference type="RefSeq" id="WP_406856615.1">
    <property type="nucleotide sequence ID" value="NZ_CP157484.1"/>
</dbReference>
<evidence type="ECO:0000256" key="2">
    <source>
        <dbReference type="ARBA" id="ARBA00022490"/>
    </source>
</evidence>
<feature type="binding site" evidence="7">
    <location>
        <begin position="32"/>
        <end position="39"/>
    </location>
    <ligand>
        <name>ATP</name>
        <dbReference type="ChEBI" id="CHEBI:30616"/>
    </ligand>
</feature>
<dbReference type="GO" id="GO:0030261">
    <property type="term" value="P:chromosome condensation"/>
    <property type="evidence" value="ECO:0007669"/>
    <property type="project" value="InterPro"/>
</dbReference>
<keyword evidence="3 7" id="KW-0547">Nucleotide-binding</keyword>
<dbReference type="InterPro" id="IPR003395">
    <property type="entry name" value="RecF/RecN/SMC_N"/>
</dbReference>
<evidence type="ECO:0000256" key="8">
    <source>
        <dbReference type="SAM" id="MobiDB-lite"/>
    </source>
</evidence>
<comment type="domain">
    <text evidence="7">Contains large globular domains required for ATP hydrolysis at each terminus and a third globular domain forming a flexible hinge near the middle of the molecule. These domains are separated by coiled-coil structures.</text>
</comment>